<reference evidence="4 5" key="1">
    <citation type="journal article" date="2018" name="ISME J.">
        <title>A methanotrophic archaeon couples anaerobic oxidation of methane to Fe(III) reduction.</title>
        <authorList>
            <person name="Cai C."/>
            <person name="Leu A.O."/>
            <person name="Xie G.J."/>
            <person name="Guo J."/>
            <person name="Feng Y."/>
            <person name="Zhao J.X."/>
            <person name="Tyson G.W."/>
            <person name="Yuan Z."/>
            <person name="Hu S."/>
        </authorList>
    </citation>
    <scope>NUCLEOTIDE SEQUENCE [LARGE SCALE GENOMIC DNA]</scope>
    <source>
        <strain evidence="4">FeB_12</strain>
    </source>
</reference>
<keyword evidence="2" id="KW-0175">Coiled coil</keyword>
<feature type="domain" description="PDZ" evidence="3">
    <location>
        <begin position="31"/>
        <end position="126"/>
    </location>
</feature>
<evidence type="ECO:0000313" key="5">
    <source>
        <dbReference type="Proteomes" id="UP000250918"/>
    </source>
</evidence>
<evidence type="ECO:0000256" key="1">
    <source>
        <dbReference type="ARBA" id="ARBA00010541"/>
    </source>
</evidence>
<feature type="domain" description="PDZ" evidence="3">
    <location>
        <begin position="172"/>
        <end position="248"/>
    </location>
</feature>
<accession>A0A855WZR0</accession>
<organism evidence="4 5">
    <name type="scientific">candidate division GN15 bacterium</name>
    <dbReference type="NCBI Taxonomy" id="2072418"/>
    <lineage>
        <taxon>Bacteria</taxon>
        <taxon>candidate division GN15</taxon>
    </lineage>
</organism>
<dbReference type="Proteomes" id="UP000250918">
    <property type="component" value="Unassembled WGS sequence"/>
</dbReference>
<dbReference type="AlphaFoldDB" id="A0A855WZR0"/>
<dbReference type="PANTHER" id="PTHR22939">
    <property type="entry name" value="SERINE PROTEASE FAMILY S1C HTRA-RELATED"/>
    <property type="match status" value="1"/>
</dbReference>
<feature type="coiled-coil region" evidence="2">
    <location>
        <begin position="303"/>
        <end position="353"/>
    </location>
</feature>
<dbReference type="InterPro" id="IPR001478">
    <property type="entry name" value="PDZ"/>
</dbReference>
<dbReference type="EMBL" id="PQAP01000213">
    <property type="protein sequence ID" value="PWB68150.1"/>
    <property type="molecule type" value="Genomic_DNA"/>
</dbReference>
<dbReference type="InterPro" id="IPR036034">
    <property type="entry name" value="PDZ_sf"/>
</dbReference>
<proteinExistence type="inferred from homology"/>
<name>A0A855WZR0_9BACT</name>
<dbReference type="PROSITE" id="PS50106">
    <property type="entry name" value="PDZ"/>
    <property type="match status" value="2"/>
</dbReference>
<protein>
    <recommendedName>
        <fullName evidence="3">PDZ domain-containing protein</fullName>
    </recommendedName>
</protein>
<dbReference type="SMART" id="SM00228">
    <property type="entry name" value="PDZ"/>
    <property type="match status" value="2"/>
</dbReference>
<dbReference type="SUPFAM" id="SSF50156">
    <property type="entry name" value="PDZ domain-like"/>
    <property type="match status" value="2"/>
</dbReference>
<dbReference type="PANTHER" id="PTHR22939:SF129">
    <property type="entry name" value="SERINE PROTEASE HTRA2, MITOCHONDRIAL"/>
    <property type="match status" value="1"/>
</dbReference>
<sequence length="358" mass="39550">MRKGYWTILGVVTVLGLIAALAVARDYRTGTVNLTKAKKGDGSAWLGVYTKTVDRALMRDLDLTVDKGELITDIVSDSPADKAGFEEDDVITAVDGTKVTDDRSLGDVISEHRPGDKVSITLLRDGKEKQILVALGDREDYDEPIIITGRAHNRPWTFSGRTQTYGFIGVSLTDLTRQLGTYFGVERGRGALISEVKDGSPAEAAGLRAGDVIVAIDDEKVTDVGDVQEMIRERKEGDKISVAVMRDRKPMTLTVEVEEHSGWGDLNSLRGAFAVAPVPPVPPVPRVKVWSRYNEAGDDYADRADLEEDLAQMREELRALSEQLSSDLVNKYEDVSKTEVEQLKREIEQLHKEVSRLH</sequence>
<evidence type="ECO:0000256" key="2">
    <source>
        <dbReference type="SAM" id="Coils"/>
    </source>
</evidence>
<comment type="similarity">
    <text evidence="1">Belongs to the peptidase S1C family.</text>
</comment>
<comment type="caution">
    <text evidence="4">The sequence shown here is derived from an EMBL/GenBank/DDBJ whole genome shotgun (WGS) entry which is preliminary data.</text>
</comment>
<gene>
    <name evidence="4" type="ORF">C3F09_12205</name>
</gene>
<evidence type="ECO:0000313" key="4">
    <source>
        <dbReference type="EMBL" id="PWB68150.1"/>
    </source>
</evidence>
<dbReference type="Gene3D" id="2.30.42.10">
    <property type="match status" value="2"/>
</dbReference>
<evidence type="ECO:0000259" key="3">
    <source>
        <dbReference type="PROSITE" id="PS50106"/>
    </source>
</evidence>
<dbReference type="Pfam" id="PF13180">
    <property type="entry name" value="PDZ_2"/>
    <property type="match status" value="2"/>
</dbReference>